<dbReference type="Proteomes" id="UP001244787">
    <property type="component" value="Unassembled WGS sequence"/>
</dbReference>
<protein>
    <submittedName>
        <fullName evidence="2">Uncharacterized protein</fullName>
    </submittedName>
</protein>
<evidence type="ECO:0000256" key="1">
    <source>
        <dbReference type="SAM" id="Phobius"/>
    </source>
</evidence>
<sequence>MYIKFVSIIKKYTPKGLRLFLRKLRRVVLYYIQVIIGFNFRKIYYCPVNKKKYRTFIKDGKLLLSLDLGARERHRFIWHYLNNQTTLFTADGIKLLHISPEFCFYQKFSEREREREI</sequence>
<keyword evidence="1" id="KW-0472">Membrane</keyword>
<accession>A0ABT8DIE9</accession>
<name>A0ABT8DIE9_9FLAO</name>
<organism evidence="2 3">
    <name type="scientific">Aequorivita aurantiaca</name>
    <dbReference type="NCBI Taxonomy" id="3053356"/>
    <lineage>
        <taxon>Bacteria</taxon>
        <taxon>Pseudomonadati</taxon>
        <taxon>Bacteroidota</taxon>
        <taxon>Flavobacteriia</taxon>
        <taxon>Flavobacteriales</taxon>
        <taxon>Flavobacteriaceae</taxon>
        <taxon>Aequorivita</taxon>
    </lineage>
</organism>
<keyword evidence="1" id="KW-0812">Transmembrane</keyword>
<evidence type="ECO:0000313" key="2">
    <source>
        <dbReference type="EMBL" id="MDN3724783.1"/>
    </source>
</evidence>
<keyword evidence="1" id="KW-1133">Transmembrane helix</keyword>
<dbReference type="RefSeq" id="WP_290254870.1">
    <property type="nucleotide sequence ID" value="NZ_JAUGQQ010000006.1"/>
</dbReference>
<feature type="transmembrane region" description="Helical" evidence="1">
    <location>
        <begin position="27"/>
        <end position="45"/>
    </location>
</feature>
<proteinExistence type="predicted"/>
<reference evidence="2 3" key="1">
    <citation type="submission" date="2023-06" db="EMBL/GenBank/DDBJ databases">
        <authorList>
            <person name="Ye Y.-Q."/>
            <person name="Du Z.-J."/>
        </authorList>
    </citation>
    <scope>NUCLEOTIDE SEQUENCE [LARGE SCALE GENOMIC DNA]</scope>
    <source>
        <strain evidence="2 3">SDUM287046</strain>
    </source>
</reference>
<gene>
    <name evidence="2" type="ORF">QRD02_10345</name>
</gene>
<keyword evidence="3" id="KW-1185">Reference proteome</keyword>
<evidence type="ECO:0000313" key="3">
    <source>
        <dbReference type="Proteomes" id="UP001244787"/>
    </source>
</evidence>
<comment type="caution">
    <text evidence="2">The sequence shown here is derived from an EMBL/GenBank/DDBJ whole genome shotgun (WGS) entry which is preliminary data.</text>
</comment>
<dbReference type="EMBL" id="JAUGQQ010000006">
    <property type="protein sequence ID" value="MDN3724783.1"/>
    <property type="molecule type" value="Genomic_DNA"/>
</dbReference>